<evidence type="ECO:0000256" key="11">
    <source>
        <dbReference type="ARBA" id="ARBA00023316"/>
    </source>
</evidence>
<evidence type="ECO:0000256" key="13">
    <source>
        <dbReference type="SAM" id="Phobius"/>
    </source>
</evidence>
<protein>
    <recommendedName>
        <fullName evidence="3">chitinase</fullName>
        <ecNumber evidence="3">3.2.1.14</ecNumber>
    </recommendedName>
</protein>
<dbReference type="GO" id="GO:0008843">
    <property type="term" value="F:endochitinase activity"/>
    <property type="evidence" value="ECO:0007669"/>
    <property type="project" value="UniProtKB-EC"/>
</dbReference>
<evidence type="ECO:0000256" key="4">
    <source>
        <dbReference type="ARBA" id="ARBA00022676"/>
    </source>
</evidence>
<dbReference type="GO" id="GO:0005975">
    <property type="term" value="P:carbohydrate metabolic process"/>
    <property type="evidence" value="ECO:0007669"/>
    <property type="project" value="InterPro"/>
</dbReference>
<dbReference type="InterPro" id="IPR000757">
    <property type="entry name" value="Beta-glucanase-like"/>
</dbReference>
<keyword evidence="6 14" id="KW-0732">Signal</keyword>
<keyword evidence="10" id="KW-0326">Glycosidase</keyword>
<dbReference type="CDD" id="cd02183">
    <property type="entry name" value="GH16_fungal_CRH1_transglycosylase"/>
    <property type="match status" value="1"/>
</dbReference>
<dbReference type="Pfam" id="PF00722">
    <property type="entry name" value="Glyco_hydro_16"/>
    <property type="match status" value="1"/>
</dbReference>
<evidence type="ECO:0000256" key="3">
    <source>
        <dbReference type="ARBA" id="ARBA00012729"/>
    </source>
</evidence>
<proteinExistence type="inferred from homology"/>
<reference evidence="16" key="1">
    <citation type="journal article" date="2020" name="Stud. Mycol.">
        <title>101 Dothideomycetes genomes: a test case for predicting lifestyles and emergence of pathogens.</title>
        <authorList>
            <person name="Haridas S."/>
            <person name="Albert R."/>
            <person name="Binder M."/>
            <person name="Bloem J."/>
            <person name="Labutti K."/>
            <person name="Salamov A."/>
            <person name="Andreopoulos B."/>
            <person name="Baker S."/>
            <person name="Barry K."/>
            <person name="Bills G."/>
            <person name="Bluhm B."/>
            <person name="Cannon C."/>
            <person name="Castanera R."/>
            <person name="Culley D."/>
            <person name="Daum C."/>
            <person name="Ezra D."/>
            <person name="Gonzalez J."/>
            <person name="Henrissat B."/>
            <person name="Kuo A."/>
            <person name="Liang C."/>
            <person name="Lipzen A."/>
            <person name="Lutzoni F."/>
            <person name="Magnuson J."/>
            <person name="Mondo S."/>
            <person name="Nolan M."/>
            <person name="Ohm R."/>
            <person name="Pangilinan J."/>
            <person name="Park H.-J."/>
            <person name="Ramirez L."/>
            <person name="Alfaro M."/>
            <person name="Sun H."/>
            <person name="Tritt A."/>
            <person name="Yoshinaga Y."/>
            <person name="Zwiers L.-H."/>
            <person name="Turgeon B."/>
            <person name="Goodwin S."/>
            <person name="Spatafora J."/>
            <person name="Crous P."/>
            <person name="Grigoriev I."/>
        </authorList>
    </citation>
    <scope>NUCLEOTIDE SEQUENCE</scope>
    <source>
        <strain evidence="16">CBS 113818</strain>
    </source>
</reference>
<evidence type="ECO:0000256" key="12">
    <source>
        <dbReference type="ARBA" id="ARBA00038074"/>
    </source>
</evidence>
<dbReference type="PROSITE" id="PS51762">
    <property type="entry name" value="GH16_2"/>
    <property type="match status" value="1"/>
</dbReference>
<comment type="similarity">
    <text evidence="12">Belongs to the glycosyl hydrolase 16 family. CRH1 subfamily.</text>
</comment>
<accession>A0A6A6ZK53</accession>
<evidence type="ECO:0000259" key="15">
    <source>
        <dbReference type="PROSITE" id="PS51762"/>
    </source>
</evidence>
<keyword evidence="17" id="KW-1185">Reference proteome</keyword>
<dbReference type="InterPro" id="IPR050546">
    <property type="entry name" value="Glycosyl_Hydrlase_16"/>
</dbReference>
<keyword evidence="9" id="KW-0325">Glycoprotein</keyword>
<evidence type="ECO:0000256" key="10">
    <source>
        <dbReference type="ARBA" id="ARBA00023295"/>
    </source>
</evidence>
<keyword evidence="8 13" id="KW-0472">Membrane</keyword>
<dbReference type="Proteomes" id="UP000799424">
    <property type="component" value="Unassembled WGS sequence"/>
</dbReference>
<keyword evidence="5" id="KW-0808">Transferase</keyword>
<keyword evidence="13" id="KW-1133">Transmembrane helix</keyword>
<organism evidence="16 17">
    <name type="scientific">Ophiobolus disseminans</name>
    <dbReference type="NCBI Taxonomy" id="1469910"/>
    <lineage>
        <taxon>Eukaryota</taxon>
        <taxon>Fungi</taxon>
        <taxon>Dikarya</taxon>
        <taxon>Ascomycota</taxon>
        <taxon>Pezizomycotina</taxon>
        <taxon>Dothideomycetes</taxon>
        <taxon>Pleosporomycetidae</taxon>
        <taxon>Pleosporales</taxon>
        <taxon>Pleosporineae</taxon>
        <taxon>Phaeosphaeriaceae</taxon>
        <taxon>Ophiobolus</taxon>
    </lineage>
</organism>
<evidence type="ECO:0000256" key="14">
    <source>
        <dbReference type="SAM" id="SignalP"/>
    </source>
</evidence>
<evidence type="ECO:0000256" key="6">
    <source>
        <dbReference type="ARBA" id="ARBA00022729"/>
    </source>
</evidence>
<evidence type="ECO:0000256" key="9">
    <source>
        <dbReference type="ARBA" id="ARBA00023180"/>
    </source>
</evidence>
<keyword evidence="7" id="KW-0378">Hydrolase</keyword>
<comment type="subcellular location">
    <subcellularLocation>
        <location evidence="2">Membrane</location>
    </subcellularLocation>
</comment>
<dbReference type="AlphaFoldDB" id="A0A6A6ZK53"/>
<comment type="catalytic activity">
    <reaction evidence="1">
        <text>Random endo-hydrolysis of N-acetyl-beta-D-glucosaminide (1-&gt;4)-beta-linkages in chitin and chitodextrins.</text>
        <dbReference type="EC" id="3.2.1.14"/>
    </reaction>
</comment>
<feature type="domain" description="GH16" evidence="15">
    <location>
        <begin position="30"/>
        <end position="257"/>
    </location>
</feature>
<dbReference type="PROSITE" id="PS51257">
    <property type="entry name" value="PROKAR_LIPOPROTEIN"/>
    <property type="match status" value="1"/>
</dbReference>
<gene>
    <name evidence="16" type="ORF">CC86DRAFT_374311</name>
</gene>
<dbReference type="GO" id="GO:0016757">
    <property type="term" value="F:glycosyltransferase activity"/>
    <property type="evidence" value="ECO:0007669"/>
    <property type="project" value="UniProtKB-KW"/>
</dbReference>
<feature type="signal peptide" evidence="14">
    <location>
        <begin position="1"/>
        <end position="21"/>
    </location>
</feature>
<evidence type="ECO:0000256" key="1">
    <source>
        <dbReference type="ARBA" id="ARBA00000822"/>
    </source>
</evidence>
<name>A0A6A6ZK53_9PLEO</name>
<evidence type="ECO:0000256" key="5">
    <source>
        <dbReference type="ARBA" id="ARBA00022679"/>
    </source>
</evidence>
<dbReference type="GO" id="GO:0009277">
    <property type="term" value="C:fungal-type cell wall"/>
    <property type="evidence" value="ECO:0007669"/>
    <property type="project" value="TreeGrafter"/>
</dbReference>
<dbReference type="GO" id="GO:0016020">
    <property type="term" value="C:membrane"/>
    <property type="evidence" value="ECO:0007669"/>
    <property type="project" value="UniProtKB-SubCell"/>
</dbReference>
<evidence type="ECO:0000313" key="16">
    <source>
        <dbReference type="EMBL" id="KAF2820635.1"/>
    </source>
</evidence>
<dbReference type="Gene3D" id="2.60.120.200">
    <property type="match status" value="1"/>
</dbReference>
<sequence length="378" mass="41812">MKSFALSAIAALAAVLPVSQAQTFTACQPLNRTGCPTMDALGANATFLFNKTGIPTNGKVWQKQNNGKIDWDEKGGTTFTIERSGDSPMVASQFYMLFGRLEVIMKSSKGKGIVSSAILQSEALDEIDWEFLGSNNTHVLSNYYGKGNSTYGNRGREYPMEKSPHDDFHNYTIDWTKERIQWWLDDKMLRELLPTEALNGKNYPQTPMNVRLGMWAGGDTKHNKPGVVEWAGGETNFDDGPFTMMVREVRVQDYTAAKEYAWPDVIDPTGSWEKIKVTSMAEAGQSPVLKEITKPSGVRNRWAALPQGAKIGIIAGSLGLFAVIVLLIAFCCIKQRRAGRKEHAALLAAEQKEAAELQEYKVQMQSGKFGYGGGYNRV</sequence>
<keyword evidence="11" id="KW-0961">Cell wall biogenesis/degradation</keyword>
<dbReference type="EMBL" id="MU006240">
    <property type="protein sequence ID" value="KAF2820635.1"/>
    <property type="molecule type" value="Genomic_DNA"/>
</dbReference>
<dbReference type="PANTHER" id="PTHR10963">
    <property type="entry name" value="GLYCOSYL HYDROLASE-RELATED"/>
    <property type="match status" value="1"/>
</dbReference>
<dbReference type="SUPFAM" id="SSF49899">
    <property type="entry name" value="Concanavalin A-like lectins/glucanases"/>
    <property type="match status" value="1"/>
</dbReference>
<feature type="chain" id="PRO_5025527251" description="chitinase" evidence="14">
    <location>
        <begin position="22"/>
        <end position="378"/>
    </location>
</feature>
<evidence type="ECO:0000256" key="7">
    <source>
        <dbReference type="ARBA" id="ARBA00022801"/>
    </source>
</evidence>
<evidence type="ECO:0000313" key="17">
    <source>
        <dbReference type="Proteomes" id="UP000799424"/>
    </source>
</evidence>
<dbReference type="EC" id="3.2.1.14" evidence="3"/>
<evidence type="ECO:0000256" key="2">
    <source>
        <dbReference type="ARBA" id="ARBA00004370"/>
    </source>
</evidence>
<keyword evidence="4" id="KW-0328">Glycosyltransferase</keyword>
<evidence type="ECO:0000256" key="8">
    <source>
        <dbReference type="ARBA" id="ARBA00023136"/>
    </source>
</evidence>
<dbReference type="OrthoDB" id="4781at2759"/>
<dbReference type="InterPro" id="IPR013320">
    <property type="entry name" value="ConA-like_dom_sf"/>
</dbReference>
<dbReference type="PANTHER" id="PTHR10963:SF27">
    <property type="entry name" value="GLYCOSIDASE-RELATED"/>
    <property type="match status" value="1"/>
</dbReference>
<keyword evidence="13" id="KW-0812">Transmembrane</keyword>
<feature type="transmembrane region" description="Helical" evidence="13">
    <location>
        <begin position="311"/>
        <end position="333"/>
    </location>
</feature>
<dbReference type="GO" id="GO:0031505">
    <property type="term" value="P:fungal-type cell wall organization"/>
    <property type="evidence" value="ECO:0007669"/>
    <property type="project" value="TreeGrafter"/>
</dbReference>